<dbReference type="Pfam" id="PF05987">
    <property type="entry name" value="DUF898"/>
    <property type="match status" value="1"/>
</dbReference>
<feature type="transmembrane region" description="Helical" evidence="1">
    <location>
        <begin position="33"/>
        <end position="54"/>
    </location>
</feature>
<feature type="transmembrane region" description="Helical" evidence="1">
    <location>
        <begin position="149"/>
        <end position="168"/>
    </location>
</feature>
<gene>
    <name evidence="2" type="ORF">S2091_0054</name>
</gene>
<evidence type="ECO:0000256" key="1">
    <source>
        <dbReference type="SAM" id="Phobius"/>
    </source>
</evidence>
<organism evidence="2 3">
    <name type="scientific">Solimicrobium silvestre</name>
    <dbReference type="NCBI Taxonomy" id="2099400"/>
    <lineage>
        <taxon>Bacteria</taxon>
        <taxon>Pseudomonadati</taxon>
        <taxon>Pseudomonadota</taxon>
        <taxon>Betaproteobacteria</taxon>
        <taxon>Burkholderiales</taxon>
        <taxon>Oxalobacteraceae</taxon>
        <taxon>Solimicrobium</taxon>
    </lineage>
</organism>
<protein>
    <submittedName>
        <fullName evidence="2">Putative membrane protein</fullName>
    </submittedName>
</protein>
<keyword evidence="1" id="KW-1133">Transmembrane helix</keyword>
<feature type="transmembrane region" description="Helical" evidence="1">
    <location>
        <begin position="291"/>
        <end position="315"/>
    </location>
</feature>
<evidence type="ECO:0000313" key="3">
    <source>
        <dbReference type="Proteomes" id="UP000237839"/>
    </source>
</evidence>
<evidence type="ECO:0000313" key="2">
    <source>
        <dbReference type="EMBL" id="PRC94859.1"/>
    </source>
</evidence>
<dbReference type="Proteomes" id="UP000237839">
    <property type="component" value="Unassembled WGS sequence"/>
</dbReference>
<name>A0A2S9H4F3_9BURK</name>
<keyword evidence="1" id="KW-0812">Transmembrane</keyword>
<feature type="transmembrane region" description="Helical" evidence="1">
    <location>
        <begin position="104"/>
        <end position="123"/>
    </location>
</feature>
<dbReference type="InterPro" id="IPR010295">
    <property type="entry name" value="DUF898"/>
</dbReference>
<proteinExistence type="predicted"/>
<keyword evidence="1" id="KW-0472">Membrane</keyword>
<feature type="transmembrane region" description="Helical" evidence="1">
    <location>
        <begin position="241"/>
        <end position="271"/>
    </location>
</feature>
<keyword evidence="3" id="KW-1185">Reference proteome</keyword>
<comment type="caution">
    <text evidence="2">The sequence shown here is derived from an EMBL/GenBank/DDBJ whole genome shotgun (WGS) entry which is preliminary data.</text>
</comment>
<dbReference type="EMBL" id="PUGF01000001">
    <property type="protein sequence ID" value="PRC94859.1"/>
    <property type="molecule type" value="Genomic_DNA"/>
</dbReference>
<feature type="transmembrane region" description="Helical" evidence="1">
    <location>
        <begin position="200"/>
        <end position="229"/>
    </location>
</feature>
<sequence>MTLADDVLAPEVTEHHQDSPQKFSFTATGSEYFRIWIVNLLLSIVTLGIYSAWAKVRRNRYFYSNTHLAEGSFDYHGNAIAILKGRIAAFAIFALYNLSLKTSPTYFLIMLVVMAAILPWLLWKSLQFRLYNSSYRGLRFGFRGSAKQAYKYFLALPILSLFTLYLLVPFTHQRIKKFQHNESRFGSTHFSFNAKVGDFYLTYLIGFVLSAAGMVVITSLFGAGFMALVKQPQHGGINPALMSSIFFFIFAVYAWIFIIYPIFLTMIQNLIWNSTKLGEHQFKSDLKWGKMTFIILTNILGVICTLGLFAPFAHVRYMKYKIESMTLIPNGSIDNFITATEEQISATGDGVADMLDFDLSL</sequence>
<feature type="transmembrane region" description="Helical" evidence="1">
    <location>
        <begin position="75"/>
        <end position="98"/>
    </location>
</feature>
<dbReference type="AlphaFoldDB" id="A0A2S9H4F3"/>
<accession>A0A2S9H4F3</accession>
<reference evidence="2 3" key="1">
    <citation type="submission" date="2018-02" db="EMBL/GenBank/DDBJ databases">
        <title>Solimicrobium silvestre gen. nov., sp. nov., isolated from alpine forest soil.</title>
        <authorList>
            <person name="Margesin R."/>
            <person name="Albuquerque L."/>
            <person name="Zhang D.-C."/>
            <person name="Froufe H.J.C."/>
            <person name="Severino R."/>
            <person name="Roxo I."/>
            <person name="Egas C."/>
            <person name="Da Costa M.S."/>
        </authorList>
    </citation>
    <scope>NUCLEOTIDE SEQUENCE [LARGE SCALE GENOMIC DNA]</scope>
    <source>
        <strain evidence="2 3">S20-91</strain>
    </source>
</reference>
<dbReference type="RefSeq" id="WP_165794867.1">
    <property type="nucleotide sequence ID" value="NZ_PUGF01000001.1"/>
</dbReference>